<feature type="transmembrane region" description="Helical" evidence="1">
    <location>
        <begin position="32"/>
        <end position="51"/>
    </location>
</feature>
<organism evidence="2 3">
    <name type="scientific">Ferrimicrobium acidiphilum DSM 19497</name>
    <dbReference type="NCBI Taxonomy" id="1121877"/>
    <lineage>
        <taxon>Bacteria</taxon>
        <taxon>Bacillati</taxon>
        <taxon>Actinomycetota</taxon>
        <taxon>Acidimicrobiia</taxon>
        <taxon>Acidimicrobiales</taxon>
        <taxon>Acidimicrobiaceae</taxon>
        <taxon>Ferrimicrobium</taxon>
    </lineage>
</organism>
<keyword evidence="1" id="KW-0812">Transmembrane</keyword>
<keyword evidence="1" id="KW-0472">Membrane</keyword>
<name>A0A0D8FYU1_9ACTN</name>
<dbReference type="Proteomes" id="UP000032336">
    <property type="component" value="Unassembled WGS sequence"/>
</dbReference>
<keyword evidence="3" id="KW-1185">Reference proteome</keyword>
<sequence>MVRRRVVLSSLRPSALVARFLRKVFADSNNRWVLAAAFAAYVFLSLTKGRLSRRFLSPHGKTKVNLSDGASYMISLKSRSKA</sequence>
<dbReference type="EMBL" id="JXUW01000002">
    <property type="protein sequence ID" value="KJE77862.1"/>
    <property type="molecule type" value="Genomic_DNA"/>
</dbReference>
<evidence type="ECO:0000313" key="3">
    <source>
        <dbReference type="Proteomes" id="UP000032336"/>
    </source>
</evidence>
<protein>
    <submittedName>
        <fullName evidence="2">Uncharacterized protein</fullName>
    </submittedName>
</protein>
<evidence type="ECO:0000256" key="1">
    <source>
        <dbReference type="SAM" id="Phobius"/>
    </source>
</evidence>
<proteinExistence type="predicted"/>
<accession>A0A0D8FYU1</accession>
<dbReference type="RefSeq" id="WP_035388289.1">
    <property type="nucleotide sequence ID" value="NZ_JQKF01000002.1"/>
</dbReference>
<dbReference type="STRING" id="1121877.FEAC_02340"/>
<gene>
    <name evidence="2" type="ORF">FEAC_02340</name>
</gene>
<dbReference type="GeneID" id="78371581"/>
<reference evidence="2 3" key="1">
    <citation type="submission" date="2015-01" db="EMBL/GenBank/DDBJ databases">
        <title>Draft genome of the acidophilic iron oxidizer Ferrimicrobium acidiphilum strain T23.</title>
        <authorList>
            <person name="Poehlein A."/>
            <person name="Eisen S."/>
            <person name="Schloemann M."/>
            <person name="Johnson B.D."/>
            <person name="Daniel R."/>
            <person name="Muehling M."/>
        </authorList>
    </citation>
    <scope>NUCLEOTIDE SEQUENCE [LARGE SCALE GENOMIC DNA]</scope>
    <source>
        <strain evidence="2 3">T23</strain>
    </source>
</reference>
<dbReference type="AlphaFoldDB" id="A0A0D8FYU1"/>
<comment type="caution">
    <text evidence="2">The sequence shown here is derived from an EMBL/GenBank/DDBJ whole genome shotgun (WGS) entry which is preliminary data.</text>
</comment>
<evidence type="ECO:0000313" key="2">
    <source>
        <dbReference type="EMBL" id="KJE77862.1"/>
    </source>
</evidence>
<keyword evidence="1" id="KW-1133">Transmembrane helix</keyword>